<gene>
    <name evidence="2" type="ORF">CSAL01_13708</name>
</gene>
<feature type="compositionally biased region" description="Polar residues" evidence="1">
    <location>
        <begin position="69"/>
        <end position="82"/>
    </location>
</feature>
<evidence type="ECO:0000313" key="2">
    <source>
        <dbReference type="EMBL" id="KXH29385.1"/>
    </source>
</evidence>
<dbReference type="EMBL" id="JFFI01002596">
    <property type="protein sequence ID" value="KXH29385.1"/>
    <property type="molecule type" value="Genomic_DNA"/>
</dbReference>
<sequence length="216" mass="24503">MKYYDRSKREEIYPARRAVEDAAYKKLVRAQVEARASGDQSGNQPAPGAAPMKLAPWQAPGQYQPVPQAGQSGNQPASSVRSRSPLPDTIGHDSDFEAASRRSASPTSNDEHIRNLRKDAAFAEGVDPDGRRETTDVTKMRGQRRGAESHKLHRKDNKQRKKAPYWDKYALSEDQQHRIELQGKKRSFPRSKPIPRKQHLCELRPTRPLAWRLCLS</sequence>
<comment type="caution">
    <text evidence="2">The sequence shown here is derived from an EMBL/GenBank/DDBJ whole genome shotgun (WGS) entry which is preliminary data.</text>
</comment>
<feature type="compositionally biased region" description="Basic and acidic residues" evidence="1">
    <location>
        <begin position="128"/>
        <end position="150"/>
    </location>
</feature>
<dbReference type="AlphaFoldDB" id="A0A135S0F3"/>
<evidence type="ECO:0000256" key="1">
    <source>
        <dbReference type="SAM" id="MobiDB-lite"/>
    </source>
</evidence>
<evidence type="ECO:0000313" key="3">
    <source>
        <dbReference type="Proteomes" id="UP000070121"/>
    </source>
</evidence>
<dbReference type="Proteomes" id="UP000070121">
    <property type="component" value="Unassembled WGS sequence"/>
</dbReference>
<organism evidence="2 3">
    <name type="scientific">Colletotrichum salicis</name>
    <dbReference type="NCBI Taxonomy" id="1209931"/>
    <lineage>
        <taxon>Eukaryota</taxon>
        <taxon>Fungi</taxon>
        <taxon>Dikarya</taxon>
        <taxon>Ascomycota</taxon>
        <taxon>Pezizomycotina</taxon>
        <taxon>Sordariomycetes</taxon>
        <taxon>Hypocreomycetidae</taxon>
        <taxon>Glomerellales</taxon>
        <taxon>Glomerellaceae</taxon>
        <taxon>Colletotrichum</taxon>
        <taxon>Colletotrichum acutatum species complex</taxon>
    </lineage>
</organism>
<proteinExistence type="predicted"/>
<feature type="compositionally biased region" description="Basic and acidic residues" evidence="1">
    <location>
        <begin position="90"/>
        <end position="100"/>
    </location>
</feature>
<accession>A0A135S0F3</accession>
<feature type="region of interest" description="Disordered" evidence="1">
    <location>
        <begin position="30"/>
        <end position="166"/>
    </location>
</feature>
<reference evidence="2 3" key="1">
    <citation type="submission" date="2014-02" db="EMBL/GenBank/DDBJ databases">
        <title>The genome sequence of Colletotrichum salicis CBS 607.94.</title>
        <authorList>
            <person name="Baroncelli R."/>
            <person name="Thon M.R."/>
        </authorList>
    </citation>
    <scope>NUCLEOTIDE SEQUENCE [LARGE SCALE GENOMIC DNA]</scope>
    <source>
        <strain evidence="2 3">CBS 607.94</strain>
    </source>
</reference>
<feature type="compositionally biased region" description="Basic residues" evidence="1">
    <location>
        <begin position="151"/>
        <end position="163"/>
    </location>
</feature>
<keyword evidence="3" id="KW-1185">Reference proteome</keyword>
<name>A0A135S0F3_9PEZI</name>
<protein>
    <submittedName>
        <fullName evidence="2">Uncharacterized protein</fullName>
    </submittedName>
</protein>
<feature type="compositionally biased region" description="Basic and acidic residues" evidence="1">
    <location>
        <begin position="109"/>
        <end position="121"/>
    </location>
</feature>